<dbReference type="Proteomes" id="UP001491310">
    <property type="component" value="Unassembled WGS sequence"/>
</dbReference>
<evidence type="ECO:0008006" key="3">
    <source>
        <dbReference type="Google" id="ProtNLM"/>
    </source>
</evidence>
<evidence type="ECO:0000313" key="2">
    <source>
        <dbReference type="Proteomes" id="UP001491310"/>
    </source>
</evidence>
<evidence type="ECO:0000313" key="1">
    <source>
        <dbReference type="EMBL" id="KAK9903366.1"/>
    </source>
</evidence>
<comment type="caution">
    <text evidence="1">The sequence shown here is derived from an EMBL/GenBank/DDBJ whole genome shotgun (WGS) entry which is preliminary data.</text>
</comment>
<dbReference type="EMBL" id="JALJOT010000014">
    <property type="protein sequence ID" value="KAK9903366.1"/>
    <property type="molecule type" value="Genomic_DNA"/>
</dbReference>
<sequence>MSSNEETPHKHIPEEVWQLVARHLNIKEWAQASGTCKATWTLQLSTTVITSIKWLVKRTQHLHALRWTYPTAAATEALLESVIENPVQSRHSAPSGS</sequence>
<organism evidence="1 2">
    <name type="scientific">Coccomyxa subellipsoidea</name>
    <dbReference type="NCBI Taxonomy" id="248742"/>
    <lineage>
        <taxon>Eukaryota</taxon>
        <taxon>Viridiplantae</taxon>
        <taxon>Chlorophyta</taxon>
        <taxon>core chlorophytes</taxon>
        <taxon>Trebouxiophyceae</taxon>
        <taxon>Trebouxiophyceae incertae sedis</taxon>
        <taxon>Coccomyxaceae</taxon>
        <taxon>Coccomyxa</taxon>
    </lineage>
</organism>
<accession>A0ABR2YDV1</accession>
<dbReference type="CDD" id="cd09917">
    <property type="entry name" value="F-box_SF"/>
    <property type="match status" value="1"/>
</dbReference>
<gene>
    <name evidence="1" type="ORF">WJX75_003814</name>
</gene>
<proteinExistence type="predicted"/>
<name>A0ABR2YDV1_9CHLO</name>
<protein>
    <recommendedName>
        <fullName evidence="3">F-box domain-containing protein</fullName>
    </recommendedName>
</protein>
<reference evidence="1 2" key="1">
    <citation type="journal article" date="2024" name="Nat. Commun.">
        <title>Phylogenomics reveals the evolutionary origins of lichenization in chlorophyte algae.</title>
        <authorList>
            <person name="Puginier C."/>
            <person name="Libourel C."/>
            <person name="Otte J."/>
            <person name="Skaloud P."/>
            <person name="Haon M."/>
            <person name="Grisel S."/>
            <person name="Petersen M."/>
            <person name="Berrin J.G."/>
            <person name="Delaux P.M."/>
            <person name="Dal Grande F."/>
            <person name="Keller J."/>
        </authorList>
    </citation>
    <scope>NUCLEOTIDE SEQUENCE [LARGE SCALE GENOMIC DNA]</scope>
    <source>
        <strain evidence="1 2">SAG 216-7</strain>
    </source>
</reference>
<keyword evidence="2" id="KW-1185">Reference proteome</keyword>